<dbReference type="GO" id="GO:0016020">
    <property type="term" value="C:membrane"/>
    <property type="evidence" value="ECO:0007669"/>
    <property type="project" value="UniProtKB-SubCell"/>
</dbReference>
<dbReference type="OrthoDB" id="1166637at2759"/>
<reference evidence="6" key="2">
    <citation type="submission" date="2019-10" db="EMBL/GenBank/DDBJ databases">
        <title>A de novo genome assembly of a pear dwarfing rootstock.</title>
        <authorList>
            <person name="Wang F."/>
            <person name="Wang J."/>
            <person name="Li S."/>
            <person name="Zhang Y."/>
            <person name="Fang M."/>
            <person name="Ma L."/>
            <person name="Zhao Y."/>
            <person name="Jiang S."/>
        </authorList>
    </citation>
    <scope>NUCLEOTIDE SEQUENCE [LARGE SCALE GENOMIC DNA]</scope>
</reference>
<evidence type="ECO:0000256" key="2">
    <source>
        <dbReference type="ARBA" id="ARBA00023303"/>
    </source>
</evidence>
<protein>
    <submittedName>
        <fullName evidence="5">Cyclic nucleotide-gated ion channel 1-like</fullName>
    </submittedName>
</protein>
<feature type="domain" description="Cyclic nucleotide-binding" evidence="4">
    <location>
        <begin position="353"/>
        <end position="468"/>
    </location>
</feature>
<feature type="transmembrane region" description="Helical" evidence="3">
    <location>
        <begin position="242"/>
        <end position="264"/>
    </location>
</feature>
<keyword evidence="1" id="KW-1071">Ligand-gated ion channel</keyword>
<keyword evidence="3" id="KW-0472">Membrane</keyword>
<evidence type="ECO:0000313" key="6">
    <source>
        <dbReference type="Proteomes" id="UP000327157"/>
    </source>
</evidence>
<gene>
    <name evidence="5" type="ORF">D8674_024328</name>
</gene>
<dbReference type="Proteomes" id="UP000327157">
    <property type="component" value="Chromosome 4"/>
</dbReference>
<keyword evidence="3" id="KW-1133">Transmembrane helix</keyword>
<dbReference type="GO" id="GO:0034220">
    <property type="term" value="P:monoatomic ion transmembrane transport"/>
    <property type="evidence" value="ECO:0007669"/>
    <property type="project" value="UniProtKB-KW"/>
</dbReference>
<keyword evidence="1" id="KW-0813">Transport</keyword>
<dbReference type="PANTHER" id="PTHR45651:SF68">
    <property type="entry name" value="ION TRANSPORT DOMAIN-CONTAINING PROTEIN"/>
    <property type="match status" value="1"/>
</dbReference>
<dbReference type="InterPro" id="IPR014710">
    <property type="entry name" value="RmlC-like_jellyroll"/>
</dbReference>
<reference evidence="5 6" key="3">
    <citation type="submission" date="2019-11" db="EMBL/GenBank/DDBJ databases">
        <title>A de novo genome assembly of a pear dwarfing rootstock.</title>
        <authorList>
            <person name="Wang F."/>
            <person name="Wang J."/>
            <person name="Li S."/>
            <person name="Zhang Y."/>
            <person name="Fang M."/>
            <person name="Ma L."/>
            <person name="Zhao Y."/>
            <person name="Jiang S."/>
        </authorList>
    </citation>
    <scope>NUCLEOTIDE SEQUENCE [LARGE SCALE GENOMIC DNA]</scope>
    <source>
        <strain evidence="5">S2</strain>
        <tissue evidence="5">Leaf</tissue>
    </source>
</reference>
<dbReference type="PANTHER" id="PTHR45651">
    <property type="entry name" value="CYCLIC NUCLEOTIDE-GATED ION CHANNEL 15-RELATED-RELATED"/>
    <property type="match status" value="1"/>
</dbReference>
<dbReference type="SUPFAM" id="SSF51206">
    <property type="entry name" value="cAMP-binding domain-like"/>
    <property type="match status" value="1"/>
</dbReference>
<keyword evidence="1" id="KW-0406">Ion transport</keyword>
<feature type="transmembrane region" description="Helical" evidence="3">
    <location>
        <begin position="120"/>
        <end position="145"/>
    </location>
</feature>
<dbReference type="InterPro" id="IPR018490">
    <property type="entry name" value="cNMP-bd_dom_sf"/>
</dbReference>
<comment type="caution">
    <text evidence="5">The sequence shown here is derived from an EMBL/GenBank/DDBJ whole genome shotgun (WGS) entry which is preliminary data.</text>
</comment>
<reference evidence="5 6" key="1">
    <citation type="submission" date="2019-09" db="EMBL/GenBank/DDBJ databases">
        <authorList>
            <person name="Ou C."/>
        </authorList>
    </citation>
    <scope>NUCLEOTIDE SEQUENCE [LARGE SCALE GENOMIC DNA]</scope>
    <source>
        <strain evidence="5">S2</strain>
        <tissue evidence="5">Leaf</tissue>
    </source>
</reference>
<evidence type="ECO:0000256" key="1">
    <source>
        <dbReference type="ARBA" id="ARBA00023286"/>
    </source>
</evidence>
<evidence type="ECO:0000256" key="3">
    <source>
        <dbReference type="SAM" id="Phobius"/>
    </source>
</evidence>
<keyword evidence="3" id="KW-0812">Transmembrane</keyword>
<evidence type="ECO:0000259" key="4">
    <source>
        <dbReference type="PROSITE" id="PS50042"/>
    </source>
</evidence>
<sequence>MHQHLPHLKYLVYLLQIIYFVLPTRCKLSIMEDLLTADEFFVLRKSLIQNILAVLPIPQIVILIFLPTTRNSRSLNRMKFLNSLILLQYVPRAYPMYRVCKDFNKETRERSKELARRRQIWIPGVLNFIMYFLASHVLGAFWYFFSAQREMDCWISACRSENGCNLSTLQCDNTHFRNVTLLNDLCPTNPPNPMAYDFGIFIDTLQSGIVGTTDFPHKLLMCFSWGLRNLSSFASNLNSSTYAWESIFVIFISISGLLLFMYLLGHVQIFMQAISKTSKISQRKSVICPQIKFMVSEYRLRSEIQDEIWELVREALEVDEDNPAANIFSLLPLQLTKHMKRYLFLATLRKLPGLENIDRQVLEKIMKHLEPVSYADGTYIIREGEPLDRMLFITQGIALAYKTGTTGGESGSSSTTHIAKGEVYGKELMAWAATSTPFSGLPISDQTVKSHEKVEVFAIRAARLKRIVSKFSTHFNTQDITTVEITSN</sequence>
<dbReference type="PROSITE" id="PS50042">
    <property type="entry name" value="CNMP_BINDING_3"/>
    <property type="match status" value="1"/>
</dbReference>
<feature type="transmembrane region" description="Helical" evidence="3">
    <location>
        <begin position="51"/>
        <end position="69"/>
    </location>
</feature>
<dbReference type="CDD" id="cd00038">
    <property type="entry name" value="CAP_ED"/>
    <property type="match status" value="1"/>
</dbReference>
<dbReference type="InterPro" id="IPR000595">
    <property type="entry name" value="cNMP-bd_dom"/>
</dbReference>
<dbReference type="SUPFAM" id="SSF81324">
    <property type="entry name" value="Voltage-gated potassium channels"/>
    <property type="match status" value="1"/>
</dbReference>
<organism evidence="5 6">
    <name type="scientific">Pyrus ussuriensis x Pyrus communis</name>
    <dbReference type="NCBI Taxonomy" id="2448454"/>
    <lineage>
        <taxon>Eukaryota</taxon>
        <taxon>Viridiplantae</taxon>
        <taxon>Streptophyta</taxon>
        <taxon>Embryophyta</taxon>
        <taxon>Tracheophyta</taxon>
        <taxon>Spermatophyta</taxon>
        <taxon>Magnoliopsida</taxon>
        <taxon>eudicotyledons</taxon>
        <taxon>Gunneridae</taxon>
        <taxon>Pentapetalae</taxon>
        <taxon>rosids</taxon>
        <taxon>fabids</taxon>
        <taxon>Rosales</taxon>
        <taxon>Rosaceae</taxon>
        <taxon>Amygdaloideae</taxon>
        <taxon>Maleae</taxon>
        <taxon>Pyrus</taxon>
    </lineage>
</organism>
<dbReference type="EMBL" id="SMOL01000231">
    <property type="protein sequence ID" value="KAB2622146.1"/>
    <property type="molecule type" value="Genomic_DNA"/>
</dbReference>
<keyword evidence="6" id="KW-1185">Reference proteome</keyword>
<dbReference type="Gene3D" id="2.60.120.10">
    <property type="entry name" value="Jelly Rolls"/>
    <property type="match status" value="1"/>
</dbReference>
<proteinExistence type="predicted"/>
<accession>A0A5N5H2L9</accession>
<keyword evidence="2" id="KW-0407">Ion channel</keyword>
<evidence type="ECO:0000313" key="5">
    <source>
        <dbReference type="EMBL" id="KAB2622146.1"/>
    </source>
</evidence>
<dbReference type="AlphaFoldDB" id="A0A5N5H2L9"/>
<name>A0A5N5H2L9_9ROSA</name>
<dbReference type="SMART" id="SM00100">
    <property type="entry name" value="cNMP"/>
    <property type="match status" value="1"/>
</dbReference>